<dbReference type="InterPro" id="IPR050869">
    <property type="entry name" value="H3K4_H4K5_MeTrfase"/>
</dbReference>
<feature type="domain" description="SET" evidence="5">
    <location>
        <begin position="20"/>
        <end position="198"/>
    </location>
</feature>
<evidence type="ECO:0008006" key="9">
    <source>
        <dbReference type="Google" id="ProtNLM"/>
    </source>
</evidence>
<dbReference type="InterPro" id="IPR046341">
    <property type="entry name" value="SET_dom_sf"/>
</dbReference>
<dbReference type="InterPro" id="IPR002893">
    <property type="entry name" value="Znf_MYND"/>
</dbReference>
<evidence type="ECO:0000313" key="7">
    <source>
        <dbReference type="EMBL" id="KAG9229588.1"/>
    </source>
</evidence>
<dbReference type="Pfam" id="PF00856">
    <property type="entry name" value="SET"/>
    <property type="match status" value="1"/>
</dbReference>
<dbReference type="GO" id="GO:0005634">
    <property type="term" value="C:nucleus"/>
    <property type="evidence" value="ECO:0007669"/>
    <property type="project" value="TreeGrafter"/>
</dbReference>
<evidence type="ECO:0000259" key="6">
    <source>
        <dbReference type="PROSITE" id="PS50865"/>
    </source>
</evidence>
<keyword evidence="8" id="KW-1185">Reference proteome</keyword>
<dbReference type="PANTHER" id="PTHR12197:SF251">
    <property type="entry name" value="EG:BACR7C10.4 PROTEIN"/>
    <property type="match status" value="1"/>
</dbReference>
<dbReference type="PROSITE" id="PS01360">
    <property type="entry name" value="ZF_MYND_1"/>
    <property type="match status" value="1"/>
</dbReference>
<evidence type="ECO:0000259" key="5">
    <source>
        <dbReference type="PROSITE" id="PS50280"/>
    </source>
</evidence>
<dbReference type="Gene3D" id="1.10.220.160">
    <property type="match status" value="1"/>
</dbReference>
<dbReference type="Gene3D" id="2.170.270.10">
    <property type="entry name" value="SET domain"/>
    <property type="match status" value="1"/>
</dbReference>
<dbReference type="Pfam" id="PF01753">
    <property type="entry name" value="zf-MYND"/>
    <property type="match status" value="1"/>
</dbReference>
<accession>A0A9P8C0N7</accession>
<dbReference type="EMBL" id="MU251751">
    <property type="protein sequence ID" value="KAG9229588.1"/>
    <property type="molecule type" value="Genomic_DNA"/>
</dbReference>
<name>A0A9P8C0N7_9HELO</name>
<dbReference type="PANTHER" id="PTHR12197">
    <property type="entry name" value="HISTONE-LYSINE N-METHYLTRANSFERASE SMYD"/>
    <property type="match status" value="1"/>
</dbReference>
<keyword evidence="3" id="KW-0862">Zinc</keyword>
<sequence>MVVEKDVLDSVCSYCLLDKEPSELKRCVACKVARYCSLVCQKADWKLIHKSECPILCKLPGVPPTPTRALYQYLLRYPKAGNELDAWSAGLEHHVTDLKKDTKRWDEMVLQSRAAVDFSKSAPSKVEMVTRLLGIMATNAFRATLPDDSPIGLCFEPALALVNHSCSPNAFVMFDGRKVSLRALEHIEKGDEVFISYIDSTQGREIRRKELQQRYFFQCNCEKCTQDYSPYQAFQRAGLINPSKIDALLDRQALDDHATTRIPTMRQMSEDIEGFDRASCKASLLLDCSRGAELQDERLKLLREAHVELTPFRTHEVFAVPPYPTILDEIYLTFVDNERLAAALVVLLFIFFNCDVYNWPKSTHPARVTRLFTIVRLLKYVASLEPTVLVESLAPVPKELLSRLDYISTAHVLITIMLELGPLSHGEGTTFMAQIREEMVDVEEVQRLRGVNVDMLKAGGTFNDLRSLSKYAFDVIEMQKVQKNGHTADIA</sequence>
<dbReference type="SUPFAM" id="SSF82199">
    <property type="entry name" value="SET domain"/>
    <property type="match status" value="1"/>
</dbReference>
<dbReference type="PROSITE" id="PS50280">
    <property type="entry name" value="SET"/>
    <property type="match status" value="1"/>
</dbReference>
<dbReference type="AlphaFoldDB" id="A0A9P8C0N7"/>
<evidence type="ECO:0000256" key="3">
    <source>
        <dbReference type="ARBA" id="ARBA00022833"/>
    </source>
</evidence>
<evidence type="ECO:0000256" key="4">
    <source>
        <dbReference type="PROSITE-ProRule" id="PRU00134"/>
    </source>
</evidence>
<evidence type="ECO:0000313" key="8">
    <source>
        <dbReference type="Proteomes" id="UP000824998"/>
    </source>
</evidence>
<comment type="caution">
    <text evidence="7">The sequence shown here is derived from an EMBL/GenBank/DDBJ whole genome shotgun (WGS) entry which is preliminary data.</text>
</comment>
<proteinExistence type="predicted"/>
<dbReference type="GO" id="GO:0008270">
    <property type="term" value="F:zinc ion binding"/>
    <property type="evidence" value="ECO:0007669"/>
    <property type="project" value="UniProtKB-KW"/>
</dbReference>
<keyword evidence="2 4" id="KW-0863">Zinc-finger</keyword>
<feature type="domain" description="MYND-type" evidence="6">
    <location>
        <begin position="12"/>
        <end position="53"/>
    </location>
</feature>
<reference evidence="7" key="1">
    <citation type="journal article" date="2021" name="IMA Fungus">
        <title>Genomic characterization of three marine fungi, including Emericellopsis atlantica sp. nov. with signatures of a generalist lifestyle and marine biomass degradation.</title>
        <authorList>
            <person name="Hagestad O.C."/>
            <person name="Hou L."/>
            <person name="Andersen J.H."/>
            <person name="Hansen E.H."/>
            <person name="Altermark B."/>
            <person name="Li C."/>
            <person name="Kuhnert E."/>
            <person name="Cox R.J."/>
            <person name="Crous P.W."/>
            <person name="Spatafora J.W."/>
            <person name="Lail K."/>
            <person name="Amirebrahimi M."/>
            <person name="Lipzen A."/>
            <person name="Pangilinan J."/>
            <person name="Andreopoulos W."/>
            <person name="Hayes R.D."/>
            <person name="Ng V."/>
            <person name="Grigoriev I.V."/>
            <person name="Jackson S.A."/>
            <person name="Sutton T.D.S."/>
            <person name="Dobson A.D.W."/>
            <person name="Rama T."/>
        </authorList>
    </citation>
    <scope>NUCLEOTIDE SEQUENCE</scope>
    <source>
        <strain evidence="7">TRa018bII</strain>
    </source>
</reference>
<gene>
    <name evidence="7" type="ORF">BJ875DRAFT_387044</name>
</gene>
<protein>
    <recommendedName>
        <fullName evidence="9">Suppressor of anucleate metulae protein B</fullName>
    </recommendedName>
</protein>
<dbReference type="PROSITE" id="PS50865">
    <property type="entry name" value="ZF_MYND_2"/>
    <property type="match status" value="1"/>
</dbReference>
<evidence type="ECO:0000256" key="1">
    <source>
        <dbReference type="ARBA" id="ARBA00022723"/>
    </source>
</evidence>
<organism evidence="7 8">
    <name type="scientific">Amylocarpus encephaloides</name>
    <dbReference type="NCBI Taxonomy" id="45428"/>
    <lineage>
        <taxon>Eukaryota</taxon>
        <taxon>Fungi</taxon>
        <taxon>Dikarya</taxon>
        <taxon>Ascomycota</taxon>
        <taxon>Pezizomycotina</taxon>
        <taxon>Leotiomycetes</taxon>
        <taxon>Helotiales</taxon>
        <taxon>Helotiales incertae sedis</taxon>
        <taxon>Amylocarpus</taxon>
    </lineage>
</organism>
<dbReference type="InterPro" id="IPR001214">
    <property type="entry name" value="SET_dom"/>
</dbReference>
<dbReference type="Proteomes" id="UP000824998">
    <property type="component" value="Unassembled WGS sequence"/>
</dbReference>
<keyword evidence="1" id="KW-0479">Metal-binding</keyword>
<evidence type="ECO:0000256" key="2">
    <source>
        <dbReference type="ARBA" id="ARBA00022771"/>
    </source>
</evidence>
<dbReference type="OrthoDB" id="5945798at2759"/>
<dbReference type="Gene3D" id="6.10.140.2220">
    <property type="match status" value="1"/>
</dbReference>